<accession>A0A075JMR2</accession>
<keyword evidence="3" id="KW-1185">Reference proteome</keyword>
<protein>
    <submittedName>
        <fullName evidence="2">Uncharacterized protein</fullName>
    </submittedName>
</protein>
<gene>
    <name evidence="2" type="ORF">HX89_11430</name>
</gene>
<organism evidence="2 3">
    <name type="scientific">Dermacoccus nishinomiyaensis</name>
    <dbReference type="NCBI Taxonomy" id="1274"/>
    <lineage>
        <taxon>Bacteria</taxon>
        <taxon>Bacillati</taxon>
        <taxon>Actinomycetota</taxon>
        <taxon>Actinomycetes</taxon>
        <taxon>Micrococcales</taxon>
        <taxon>Dermacoccaceae</taxon>
        <taxon>Dermacoccus</taxon>
    </lineage>
</organism>
<dbReference type="EMBL" id="CP008889">
    <property type="protein sequence ID" value="AIF41448.1"/>
    <property type="molecule type" value="Genomic_DNA"/>
</dbReference>
<dbReference type="AlphaFoldDB" id="A0A075JMR2"/>
<dbReference type="KEGG" id="dni:HX89_11430"/>
<feature type="region of interest" description="Disordered" evidence="1">
    <location>
        <begin position="1"/>
        <end position="62"/>
    </location>
</feature>
<evidence type="ECO:0000313" key="3">
    <source>
        <dbReference type="Proteomes" id="UP000027986"/>
    </source>
</evidence>
<evidence type="ECO:0000313" key="2">
    <source>
        <dbReference type="EMBL" id="AIF41448.1"/>
    </source>
</evidence>
<proteinExistence type="predicted"/>
<reference evidence="2 3" key="1">
    <citation type="submission" date="2014-07" db="EMBL/GenBank/DDBJ databases">
        <title>Genome Sequencing of Dermacoccus nishinomiyaensis.</title>
        <authorList>
            <person name="Hong K.W."/>
            <person name="Chan K.G."/>
        </authorList>
    </citation>
    <scope>NUCLEOTIDE SEQUENCE [LARGE SCALE GENOMIC DNA]</scope>
    <source>
        <strain evidence="2 3">M25</strain>
    </source>
</reference>
<dbReference type="Proteomes" id="UP000027986">
    <property type="component" value="Chromosome"/>
</dbReference>
<evidence type="ECO:0000256" key="1">
    <source>
        <dbReference type="SAM" id="MobiDB-lite"/>
    </source>
</evidence>
<dbReference type="HOGENOM" id="CLU_2896659_0_0_11"/>
<name>A0A075JMR2_9MICO</name>
<sequence length="62" mass="6810">MDGQTRVATSRDGEVAADGAAAPASATPDADWSRWWSRDDDAPGPRSAQDQWYLDQRPPHWG</sequence>
<feature type="compositionally biased region" description="Low complexity" evidence="1">
    <location>
        <begin position="16"/>
        <end position="35"/>
    </location>
</feature>